<dbReference type="SUPFAM" id="SSF52374">
    <property type="entry name" value="Nucleotidylyl transferase"/>
    <property type="match status" value="1"/>
</dbReference>
<dbReference type="CDD" id="cd00560">
    <property type="entry name" value="PanC"/>
    <property type="match status" value="1"/>
</dbReference>
<name>A0ABV6HFR0_9SPHI</name>
<feature type="binding site" evidence="8">
    <location>
        <begin position="185"/>
        <end position="188"/>
    </location>
    <ligand>
        <name>ATP</name>
        <dbReference type="ChEBI" id="CHEBI:30616"/>
    </ligand>
</feature>
<dbReference type="HAMAP" id="MF_00158">
    <property type="entry name" value="PanC"/>
    <property type="match status" value="1"/>
</dbReference>
<comment type="function">
    <text evidence="8">Catalyzes the condensation of pantoate with beta-alanine in an ATP-dependent reaction via a pantoyl-adenylate intermediate.</text>
</comment>
<reference evidence="9 10" key="1">
    <citation type="submission" date="2024-09" db="EMBL/GenBank/DDBJ databases">
        <authorList>
            <person name="Sun Q."/>
            <person name="Mori K."/>
        </authorList>
    </citation>
    <scope>NUCLEOTIDE SEQUENCE [LARGE SCALE GENOMIC DNA]</scope>
    <source>
        <strain evidence="9 10">CCM 7765</strain>
    </source>
</reference>
<comment type="catalytic activity">
    <reaction evidence="7 8">
        <text>(R)-pantoate + beta-alanine + ATP = (R)-pantothenate + AMP + diphosphate + H(+)</text>
        <dbReference type="Rhea" id="RHEA:10912"/>
        <dbReference type="ChEBI" id="CHEBI:15378"/>
        <dbReference type="ChEBI" id="CHEBI:15980"/>
        <dbReference type="ChEBI" id="CHEBI:29032"/>
        <dbReference type="ChEBI" id="CHEBI:30616"/>
        <dbReference type="ChEBI" id="CHEBI:33019"/>
        <dbReference type="ChEBI" id="CHEBI:57966"/>
        <dbReference type="ChEBI" id="CHEBI:456215"/>
        <dbReference type="EC" id="6.3.2.1"/>
    </reaction>
</comment>
<evidence type="ECO:0000256" key="4">
    <source>
        <dbReference type="ARBA" id="ARBA00022655"/>
    </source>
</evidence>
<comment type="similarity">
    <text evidence="2 8">Belongs to the pantothenate synthetase family.</text>
</comment>
<feature type="active site" description="Proton donor" evidence="8">
    <location>
        <position position="37"/>
    </location>
</feature>
<keyword evidence="4 8" id="KW-0566">Pantothenate biosynthesis</keyword>
<keyword evidence="8" id="KW-0963">Cytoplasm</keyword>
<keyword evidence="3 8" id="KW-0436">Ligase</keyword>
<dbReference type="RefSeq" id="WP_130854454.1">
    <property type="nucleotide sequence ID" value="NZ_JBHLWO010000001.1"/>
</dbReference>
<dbReference type="PANTHER" id="PTHR21299">
    <property type="entry name" value="CYTIDYLATE KINASE/PANTOATE-BETA-ALANINE LIGASE"/>
    <property type="match status" value="1"/>
</dbReference>
<feature type="binding site" evidence="8">
    <location>
        <position position="61"/>
    </location>
    <ligand>
        <name>(R)-pantoate</name>
        <dbReference type="ChEBI" id="CHEBI:15980"/>
    </ligand>
</feature>
<protein>
    <recommendedName>
        <fullName evidence="8">Pantothenate synthetase</fullName>
        <shortName evidence="8">PS</shortName>
        <ecNumber evidence="8">6.3.2.1</ecNumber>
    </recommendedName>
    <alternativeName>
        <fullName evidence="8">Pantoate--beta-alanine ligase</fullName>
    </alternativeName>
    <alternativeName>
        <fullName evidence="8">Pantoate-activating enzyme</fullName>
    </alternativeName>
</protein>
<gene>
    <name evidence="8 9" type="primary">panC</name>
    <name evidence="9" type="ORF">ACFFI0_05435</name>
</gene>
<comment type="pathway">
    <text evidence="1 8">Cofactor biosynthesis; (R)-pantothenate biosynthesis; (R)-pantothenate from (R)-pantoate and beta-alanine: step 1/1.</text>
</comment>
<dbReference type="InterPro" id="IPR014729">
    <property type="entry name" value="Rossmann-like_a/b/a_fold"/>
</dbReference>
<comment type="caution">
    <text evidence="9">The sequence shown here is derived from an EMBL/GenBank/DDBJ whole genome shotgun (WGS) entry which is preliminary data.</text>
</comment>
<feature type="binding site" evidence="8">
    <location>
        <position position="154"/>
    </location>
    <ligand>
        <name>(R)-pantoate</name>
        <dbReference type="ChEBI" id="CHEBI:15980"/>
    </ligand>
</feature>
<feature type="binding site" evidence="8">
    <location>
        <begin position="30"/>
        <end position="37"/>
    </location>
    <ligand>
        <name>ATP</name>
        <dbReference type="ChEBI" id="CHEBI:30616"/>
    </ligand>
</feature>
<dbReference type="Gene3D" id="3.40.50.620">
    <property type="entry name" value="HUPs"/>
    <property type="match status" value="1"/>
</dbReference>
<evidence type="ECO:0000313" key="9">
    <source>
        <dbReference type="EMBL" id="MFC0317738.1"/>
    </source>
</evidence>
<dbReference type="Gene3D" id="3.30.1300.10">
    <property type="entry name" value="Pantoate-beta-alanine ligase, C-terminal domain"/>
    <property type="match status" value="1"/>
</dbReference>
<dbReference type="EMBL" id="JBHLWO010000001">
    <property type="protein sequence ID" value="MFC0317738.1"/>
    <property type="molecule type" value="Genomic_DNA"/>
</dbReference>
<evidence type="ECO:0000256" key="8">
    <source>
        <dbReference type="HAMAP-Rule" id="MF_00158"/>
    </source>
</evidence>
<evidence type="ECO:0000256" key="5">
    <source>
        <dbReference type="ARBA" id="ARBA00022741"/>
    </source>
</evidence>
<evidence type="ECO:0000256" key="2">
    <source>
        <dbReference type="ARBA" id="ARBA00009256"/>
    </source>
</evidence>
<keyword evidence="5 8" id="KW-0547">Nucleotide-binding</keyword>
<dbReference type="NCBIfam" id="TIGR00018">
    <property type="entry name" value="panC"/>
    <property type="match status" value="1"/>
</dbReference>
<keyword evidence="6 8" id="KW-0067">ATP-binding</keyword>
<evidence type="ECO:0000256" key="7">
    <source>
        <dbReference type="ARBA" id="ARBA00048258"/>
    </source>
</evidence>
<dbReference type="InterPro" id="IPR042176">
    <property type="entry name" value="Pantoate_ligase_C"/>
</dbReference>
<comment type="miscellaneous">
    <text evidence="8">The reaction proceeds by a bi uni uni bi ping pong mechanism.</text>
</comment>
<dbReference type="EC" id="6.3.2.1" evidence="8"/>
<comment type="subcellular location">
    <subcellularLocation>
        <location evidence="8">Cytoplasm</location>
    </subcellularLocation>
</comment>
<proteinExistence type="inferred from homology"/>
<dbReference type="Proteomes" id="UP001589774">
    <property type="component" value="Unassembled WGS sequence"/>
</dbReference>
<evidence type="ECO:0000256" key="1">
    <source>
        <dbReference type="ARBA" id="ARBA00004990"/>
    </source>
</evidence>
<sequence>MEIFTTKIALKAHLSAFSSKDKTIGFVPTMGALHEGHLTLIEHSKRATDITVCSIFVNPTQFNDPADLEKYPRPIEKDVALLQSVNCDVLFLPTVEEMYPPNDEPWFFDLGRLDKIWEGAKRPGHYQGVTQVVYKLFDIVKPSIAFFGQKDFQQCMVIQYMVDKLHLPLRLQMVDTVRDADGLAKSSRNVRLSSNGRKQALSLSKALFMIKQAFEKGTGPLQAKEEALSFLDKVEGVELEYFAICNPSDLSEIDRKQQDLRPLVVILAAWVDGVRLIDNIVLK</sequence>
<keyword evidence="10" id="KW-1185">Reference proteome</keyword>
<evidence type="ECO:0000313" key="10">
    <source>
        <dbReference type="Proteomes" id="UP001589774"/>
    </source>
</evidence>
<organism evidence="9 10">
    <name type="scientific">Olivibacter oleidegradans</name>
    <dbReference type="NCBI Taxonomy" id="760123"/>
    <lineage>
        <taxon>Bacteria</taxon>
        <taxon>Pseudomonadati</taxon>
        <taxon>Bacteroidota</taxon>
        <taxon>Sphingobacteriia</taxon>
        <taxon>Sphingobacteriales</taxon>
        <taxon>Sphingobacteriaceae</taxon>
        <taxon>Olivibacter</taxon>
    </lineage>
</organism>
<accession>A0ABV6HFR0</accession>
<feature type="binding site" evidence="8">
    <location>
        <begin position="148"/>
        <end position="151"/>
    </location>
    <ligand>
        <name>ATP</name>
        <dbReference type="ChEBI" id="CHEBI:30616"/>
    </ligand>
</feature>
<dbReference type="GO" id="GO:0004592">
    <property type="term" value="F:pantoate-beta-alanine ligase activity"/>
    <property type="evidence" value="ECO:0007669"/>
    <property type="project" value="UniProtKB-EC"/>
</dbReference>
<comment type="subunit">
    <text evidence="8">Homodimer.</text>
</comment>
<evidence type="ECO:0000256" key="6">
    <source>
        <dbReference type="ARBA" id="ARBA00022840"/>
    </source>
</evidence>
<feature type="binding site" evidence="8">
    <location>
        <position position="61"/>
    </location>
    <ligand>
        <name>beta-alanine</name>
        <dbReference type="ChEBI" id="CHEBI:57966"/>
    </ligand>
</feature>
<evidence type="ECO:0000256" key="3">
    <source>
        <dbReference type="ARBA" id="ARBA00022598"/>
    </source>
</evidence>
<dbReference type="InterPro" id="IPR003721">
    <property type="entry name" value="Pantoate_ligase"/>
</dbReference>
<feature type="binding site" evidence="8">
    <location>
        <position position="177"/>
    </location>
    <ligand>
        <name>ATP</name>
        <dbReference type="ChEBI" id="CHEBI:30616"/>
    </ligand>
</feature>
<dbReference type="Pfam" id="PF02569">
    <property type="entry name" value="Pantoate_ligase"/>
    <property type="match status" value="1"/>
</dbReference>
<dbReference type="PANTHER" id="PTHR21299:SF1">
    <property type="entry name" value="PANTOATE--BETA-ALANINE LIGASE"/>
    <property type="match status" value="1"/>
</dbReference>